<reference evidence="1 2" key="1">
    <citation type="journal article" date="2014" name="Int. J. Syst. Evol. Microbiol.">
        <title>Complete genome sequence of Corynebacterium casei LMG S-19264T (=DSM 44701T), isolated from a smear-ripened cheese.</title>
        <authorList>
            <consortium name="US DOE Joint Genome Institute (JGI-PGF)"/>
            <person name="Walter F."/>
            <person name="Albersmeier A."/>
            <person name="Kalinowski J."/>
            <person name="Ruckert C."/>
        </authorList>
    </citation>
    <scope>NUCLEOTIDE SEQUENCE [LARGE SCALE GENOMIC DNA]</scope>
    <source>
        <strain evidence="1 2">CGMCC 1.15358</strain>
    </source>
</reference>
<dbReference type="RefSeq" id="WP_066765729.1">
    <property type="nucleotide sequence ID" value="NZ_BMIO01000001.1"/>
</dbReference>
<gene>
    <name evidence="1" type="ORF">GCM10010989_01980</name>
</gene>
<proteinExistence type="predicted"/>
<keyword evidence="2" id="KW-1185">Reference proteome</keyword>
<evidence type="ECO:0000313" key="2">
    <source>
        <dbReference type="Proteomes" id="UP000598997"/>
    </source>
</evidence>
<sequence length="174" mass="17911">MKAALLALALAGAHSGTGDEAAMLPPETTVLGAPDAGFALPACSRATAGPVEGGWEVADSDVAAMESALAPVLRSLAGKNGYTAGTETPDPLTYVANDPRWSREVFGIVRGGRRIVYGNYLPATVTPNPRHMPTAVCDGGPVFFGVEYDVDARAVTHIAFNGGLGGPFWPVYAP</sequence>
<protein>
    <submittedName>
        <fullName evidence="1">Uncharacterized protein</fullName>
    </submittedName>
</protein>
<dbReference type="AlphaFoldDB" id="A0A916Y5M3"/>
<dbReference type="EMBL" id="BMIO01000001">
    <property type="protein sequence ID" value="GGD31493.1"/>
    <property type="molecule type" value="Genomic_DNA"/>
</dbReference>
<accession>A0A916Y5M3</accession>
<evidence type="ECO:0000313" key="1">
    <source>
        <dbReference type="EMBL" id="GGD31493.1"/>
    </source>
</evidence>
<dbReference type="OrthoDB" id="7410729at2"/>
<name>A0A916Y5M3_9SPHN</name>
<organism evidence="1 2">
    <name type="scientific">Croceicoccus pelagius</name>
    <dbReference type="NCBI Taxonomy" id="1703341"/>
    <lineage>
        <taxon>Bacteria</taxon>
        <taxon>Pseudomonadati</taxon>
        <taxon>Pseudomonadota</taxon>
        <taxon>Alphaproteobacteria</taxon>
        <taxon>Sphingomonadales</taxon>
        <taxon>Erythrobacteraceae</taxon>
        <taxon>Croceicoccus</taxon>
    </lineage>
</organism>
<comment type="caution">
    <text evidence="1">The sequence shown here is derived from an EMBL/GenBank/DDBJ whole genome shotgun (WGS) entry which is preliminary data.</text>
</comment>
<dbReference type="Proteomes" id="UP000598997">
    <property type="component" value="Unassembled WGS sequence"/>
</dbReference>